<dbReference type="Gene3D" id="1.10.10.10">
    <property type="entry name" value="Winged helix-like DNA-binding domain superfamily/Winged helix DNA-binding domain"/>
    <property type="match status" value="1"/>
</dbReference>
<feature type="transmembrane region" description="Helical" evidence="1">
    <location>
        <begin position="317"/>
        <end position="335"/>
    </location>
</feature>
<keyword evidence="4" id="KW-1185">Reference proteome</keyword>
<feature type="transmembrane region" description="Helical" evidence="1">
    <location>
        <begin position="176"/>
        <end position="198"/>
    </location>
</feature>
<evidence type="ECO:0000313" key="3">
    <source>
        <dbReference type="EMBL" id="ELZ02281.1"/>
    </source>
</evidence>
<dbReference type="OrthoDB" id="11368at2157"/>
<dbReference type="PATRIC" id="fig|1227492.4.peg.1037"/>
<dbReference type="SUPFAM" id="SSF46785">
    <property type="entry name" value="Winged helix' DNA-binding domain"/>
    <property type="match status" value="1"/>
</dbReference>
<name>M0AU95_9EURY</name>
<feature type="transmembrane region" description="Helical" evidence="1">
    <location>
        <begin position="289"/>
        <end position="310"/>
    </location>
</feature>
<dbReference type="EMBL" id="AOIN01000037">
    <property type="protein sequence ID" value="ELZ02281.1"/>
    <property type="molecule type" value="Genomic_DNA"/>
</dbReference>
<evidence type="ECO:0000313" key="4">
    <source>
        <dbReference type="Proteomes" id="UP000011693"/>
    </source>
</evidence>
<dbReference type="InterPro" id="IPR036388">
    <property type="entry name" value="WH-like_DNA-bd_sf"/>
</dbReference>
<proteinExistence type="predicted"/>
<dbReference type="CDD" id="cd00090">
    <property type="entry name" value="HTH_ARSR"/>
    <property type="match status" value="1"/>
</dbReference>
<dbReference type="Proteomes" id="UP000011693">
    <property type="component" value="Unassembled WGS sequence"/>
</dbReference>
<evidence type="ECO:0000259" key="2">
    <source>
        <dbReference type="SMART" id="SM00418"/>
    </source>
</evidence>
<protein>
    <submittedName>
        <fullName evidence="3">Regulatory protein ArsR</fullName>
    </submittedName>
</protein>
<dbReference type="STRING" id="1227492.C482_05366"/>
<keyword evidence="1" id="KW-0812">Transmembrane</keyword>
<dbReference type="Pfam" id="PF12840">
    <property type="entry name" value="HTH_20"/>
    <property type="match status" value="1"/>
</dbReference>
<keyword evidence="1" id="KW-0472">Membrane</keyword>
<dbReference type="AlphaFoldDB" id="M0AU95"/>
<feature type="domain" description="HTH arsR-type" evidence="2">
    <location>
        <begin position="31"/>
        <end position="112"/>
    </location>
</feature>
<feature type="transmembrane region" description="Helical" evidence="1">
    <location>
        <begin position="261"/>
        <end position="283"/>
    </location>
</feature>
<feature type="transmembrane region" description="Helical" evidence="1">
    <location>
        <begin position="126"/>
        <end position="144"/>
    </location>
</feature>
<dbReference type="InterPro" id="IPR011991">
    <property type="entry name" value="ArsR-like_HTH"/>
</dbReference>
<reference evidence="3 4" key="1">
    <citation type="journal article" date="2014" name="PLoS Genet.">
        <title>Phylogenetically driven sequencing of extremely halophilic archaea reveals strategies for static and dynamic osmo-response.</title>
        <authorList>
            <person name="Becker E.A."/>
            <person name="Seitzer P.M."/>
            <person name="Tritt A."/>
            <person name="Larsen D."/>
            <person name="Krusor M."/>
            <person name="Yao A.I."/>
            <person name="Wu D."/>
            <person name="Madern D."/>
            <person name="Eisen J.A."/>
            <person name="Darling A.E."/>
            <person name="Facciotti M.T."/>
        </authorList>
    </citation>
    <scope>NUCLEOTIDE SEQUENCE [LARGE SCALE GENOMIC DNA]</scope>
    <source>
        <strain evidence="3 4">JCM 10990</strain>
    </source>
</reference>
<gene>
    <name evidence="3" type="ORF">C482_05366</name>
</gene>
<accession>M0AU95</accession>
<dbReference type="InterPro" id="IPR001845">
    <property type="entry name" value="HTH_ArsR_DNA-bd_dom"/>
</dbReference>
<organism evidence="3 4">
    <name type="scientific">Natrialba chahannaoensis JCM 10990</name>
    <dbReference type="NCBI Taxonomy" id="1227492"/>
    <lineage>
        <taxon>Archaea</taxon>
        <taxon>Methanobacteriati</taxon>
        <taxon>Methanobacteriota</taxon>
        <taxon>Stenosarchaea group</taxon>
        <taxon>Halobacteria</taxon>
        <taxon>Halobacteriales</taxon>
        <taxon>Natrialbaceae</taxon>
        <taxon>Natrialba</taxon>
    </lineage>
</organism>
<sequence>MDRLAGRLVRRFREDADEPAVAGLEGEDADQLFDALGSETSRAVLAACYEEGRTRSELAAKLETSLQNVGYHVDKLESADLLEPVETRYGENGREVTVYEPSKQAVVIAAGEPGFVERLAAAVDRLFAPIALVSLVALVVGVFVREPARIGMLAGDDAGTVDTATTTTTTTTTTTVVSPAVTVAVATFLFGLLVVLVADRRGVFRQDRDWEWGRGNNRADCTRNHNHARADCPRNRDHDRANHTGTAKLLVGRQPDLTRRYATVMLAGMLATFLVLDLVAVGTGRWLTLASWVVVQWAIPAWLFAAVAVAASNDGLFASWGVASVPFVGIWGYLVAGDIVRGGPDTILLALGPAIVVLVAMPLGSIAYLVGRFIATRRRSVTLPSRRALAMILAHPVAAVAILAAWLSVVG</sequence>
<feature type="transmembrane region" description="Helical" evidence="1">
    <location>
        <begin position="389"/>
        <end position="409"/>
    </location>
</feature>
<evidence type="ECO:0000256" key="1">
    <source>
        <dbReference type="SAM" id="Phobius"/>
    </source>
</evidence>
<feature type="transmembrane region" description="Helical" evidence="1">
    <location>
        <begin position="347"/>
        <end position="369"/>
    </location>
</feature>
<dbReference type="RefSeq" id="WP_006166445.1">
    <property type="nucleotide sequence ID" value="NZ_AOIN01000037.1"/>
</dbReference>
<keyword evidence="1" id="KW-1133">Transmembrane helix</keyword>
<dbReference type="InterPro" id="IPR036390">
    <property type="entry name" value="WH_DNA-bd_sf"/>
</dbReference>
<dbReference type="SMART" id="SM00418">
    <property type="entry name" value="HTH_ARSR"/>
    <property type="match status" value="1"/>
</dbReference>
<dbReference type="GO" id="GO:0003700">
    <property type="term" value="F:DNA-binding transcription factor activity"/>
    <property type="evidence" value="ECO:0007669"/>
    <property type="project" value="InterPro"/>
</dbReference>
<comment type="caution">
    <text evidence="3">The sequence shown here is derived from an EMBL/GenBank/DDBJ whole genome shotgun (WGS) entry which is preliminary data.</text>
</comment>